<evidence type="ECO:0008006" key="4">
    <source>
        <dbReference type="Google" id="ProtNLM"/>
    </source>
</evidence>
<feature type="chain" id="PRO_5034210765" description="Tail specific protease domain-containing protein" evidence="1">
    <location>
        <begin position="20"/>
        <end position="707"/>
    </location>
</feature>
<organism evidence="2 3">
    <name type="scientific">Mycena venus</name>
    <dbReference type="NCBI Taxonomy" id="2733690"/>
    <lineage>
        <taxon>Eukaryota</taxon>
        <taxon>Fungi</taxon>
        <taxon>Dikarya</taxon>
        <taxon>Basidiomycota</taxon>
        <taxon>Agaricomycotina</taxon>
        <taxon>Agaricomycetes</taxon>
        <taxon>Agaricomycetidae</taxon>
        <taxon>Agaricales</taxon>
        <taxon>Marasmiineae</taxon>
        <taxon>Mycenaceae</taxon>
        <taxon>Mycena</taxon>
    </lineage>
</organism>
<protein>
    <recommendedName>
        <fullName evidence="4">Tail specific protease domain-containing protein</fullName>
    </recommendedName>
</protein>
<keyword evidence="3" id="KW-1185">Reference proteome</keyword>
<dbReference type="InterPro" id="IPR052766">
    <property type="entry name" value="S41A_metabolite_peptidase"/>
</dbReference>
<dbReference type="AlphaFoldDB" id="A0A8H7D556"/>
<dbReference type="InterPro" id="IPR029045">
    <property type="entry name" value="ClpP/crotonase-like_dom_sf"/>
</dbReference>
<dbReference type="Proteomes" id="UP000620124">
    <property type="component" value="Unassembled WGS sequence"/>
</dbReference>
<dbReference type="EMBL" id="JACAZI010000004">
    <property type="protein sequence ID" value="KAF7361810.1"/>
    <property type="molecule type" value="Genomic_DNA"/>
</dbReference>
<accession>A0A8H7D556</accession>
<comment type="caution">
    <text evidence="2">The sequence shown here is derived from an EMBL/GenBank/DDBJ whole genome shotgun (WGS) entry which is preliminary data.</text>
</comment>
<reference evidence="2" key="1">
    <citation type="submission" date="2020-05" db="EMBL/GenBank/DDBJ databases">
        <title>Mycena genomes resolve the evolution of fungal bioluminescence.</title>
        <authorList>
            <person name="Tsai I.J."/>
        </authorList>
    </citation>
    <scope>NUCLEOTIDE SEQUENCE</scope>
    <source>
        <strain evidence="2">CCC161011</strain>
    </source>
</reference>
<dbReference type="PANTHER" id="PTHR37049:SF4">
    <property type="entry name" value="RHODANESE DOMAIN-CONTAINING PROTEIN"/>
    <property type="match status" value="1"/>
</dbReference>
<sequence>MLGLIPVLIALTIHSGVGAADPCAAIAGKKWISPQEARSCMFSFPIEEDIKDNIIQVVNKTLPFHTSVNYQILAPPPYDKYVHEDIAADLARIKETSYTSDFDFHIDLYRSFRRLNDGHCVILNLCYDSLYISYLPTPLVLLTAENGSQNVHVAPEAFTIASAEFPDQIDFWQDSLPGDLKGQLASLSGAKVLEINGQDPFILVNENAEITGGYQAFGTRQNSFFSSYSRGAKSWSYVMGNFAQQIHPLDDFVELTIQRINSSVVEQVTIPYRSRIGSTVRNFTDSASYRANMCTNVTGTNGFNVYDLGSVHAQQQAVPPVAYLEQQPMISRQDRKHPINVMLDATPLSDVDLPEELLPLPVALNESYSVAQFYLLNDNITGVLALGSFSAANFTAFMGSLLDGLQELKSLGATHLVVDVTNNGGGKCAFISKDLSSKFRLGYICIAHWLHRILIGPKNTTEPQAGLYTCTRAGSLAQEIVESINKGGDPEALLSYNPSQWRNSSNLPFSVQSHWLRPTVNLTINGHDDAFSPRLGAECQPFEMTPPEEGLFNPENIVIISNGRCGSSCSLFSITMSKHEGVKTVVVGGHKDTPQQYCGVVGGQSTHFAEIDTEIKSTYLKNHTLAPPDFKTNSVLGITWRLAFGIDNPEEPEEWQDHPADFNLPLTMDIVNKPSAIWEYTANMVFPSEVVTDEARTQAYLPYWAGV</sequence>
<dbReference type="PANTHER" id="PTHR37049">
    <property type="entry name" value="PEPTIDASE S41 FAMILY PROTEIN"/>
    <property type="match status" value="1"/>
</dbReference>
<name>A0A8H7D556_9AGAR</name>
<evidence type="ECO:0000256" key="1">
    <source>
        <dbReference type="SAM" id="SignalP"/>
    </source>
</evidence>
<gene>
    <name evidence="2" type="ORF">MVEN_00525200</name>
</gene>
<evidence type="ECO:0000313" key="2">
    <source>
        <dbReference type="EMBL" id="KAF7361810.1"/>
    </source>
</evidence>
<dbReference type="Gene3D" id="3.90.226.10">
    <property type="entry name" value="2-enoyl-CoA Hydratase, Chain A, domain 1"/>
    <property type="match status" value="1"/>
</dbReference>
<proteinExistence type="predicted"/>
<evidence type="ECO:0000313" key="3">
    <source>
        <dbReference type="Proteomes" id="UP000620124"/>
    </source>
</evidence>
<keyword evidence="1" id="KW-0732">Signal</keyword>
<dbReference type="OrthoDB" id="27214at2759"/>
<feature type="signal peptide" evidence="1">
    <location>
        <begin position="1"/>
        <end position="19"/>
    </location>
</feature>
<dbReference type="SUPFAM" id="SSF52096">
    <property type="entry name" value="ClpP/crotonase"/>
    <property type="match status" value="1"/>
</dbReference>